<comment type="caution">
    <text evidence="2">The sequence shown here is derived from an EMBL/GenBank/DDBJ whole genome shotgun (WGS) entry which is preliminary data.</text>
</comment>
<gene>
    <name evidence="2" type="ORF">ACHHYP_04406</name>
</gene>
<dbReference type="OrthoDB" id="61664at2759"/>
<dbReference type="PROSITE" id="PS50195">
    <property type="entry name" value="PX"/>
    <property type="match status" value="1"/>
</dbReference>
<proteinExistence type="predicted"/>
<organism evidence="2 3">
    <name type="scientific">Achlya hypogyna</name>
    <name type="common">Oomycete</name>
    <name type="synonym">Protoachlya hypogyna</name>
    <dbReference type="NCBI Taxonomy" id="1202772"/>
    <lineage>
        <taxon>Eukaryota</taxon>
        <taxon>Sar</taxon>
        <taxon>Stramenopiles</taxon>
        <taxon>Oomycota</taxon>
        <taxon>Saprolegniomycetes</taxon>
        <taxon>Saprolegniales</taxon>
        <taxon>Achlyaceae</taxon>
        <taxon>Achlya</taxon>
    </lineage>
</organism>
<dbReference type="SUPFAM" id="SSF64268">
    <property type="entry name" value="PX domain"/>
    <property type="match status" value="1"/>
</dbReference>
<sequence length="305" mass="34136">MTGESASMIHGPSSFLHQVDVMIAAVDDSYEGGHHHTKYVVQVTERDHGHWIVPRRYSQFRVLADATRSILARARPRATKANASHESVVLALRGFQFPKKTMHFGFLGTPATSREVVFDRLRQLHLYLQAMTRVLRTFNWDPAAQQTNGISRDQAIMLSRLLRGFLAVPDNLGEYPSRYVHTNPRCRNAASIYCAQHAVLQENASKKQQELAVQAAHRAKPYATMLDNYGSVLETQRLANATMRSSRAPSYPMHKLEEGSYKQSMLRPSILFLHNEATGGDHGESLSDDIPLLCASPTDTIILGD</sequence>
<dbReference type="EMBL" id="JNBR01000504">
    <property type="protein sequence ID" value="OQR91755.1"/>
    <property type="molecule type" value="Genomic_DNA"/>
</dbReference>
<keyword evidence="3" id="KW-1185">Reference proteome</keyword>
<evidence type="ECO:0000259" key="1">
    <source>
        <dbReference type="PROSITE" id="PS50195"/>
    </source>
</evidence>
<evidence type="ECO:0000313" key="3">
    <source>
        <dbReference type="Proteomes" id="UP000243579"/>
    </source>
</evidence>
<dbReference type="AlphaFoldDB" id="A0A1V9Z181"/>
<dbReference type="CDD" id="cd06093">
    <property type="entry name" value="PX_domain"/>
    <property type="match status" value="1"/>
</dbReference>
<name>A0A1V9Z181_ACHHY</name>
<dbReference type="Gene3D" id="3.30.1520.10">
    <property type="entry name" value="Phox-like domain"/>
    <property type="match status" value="1"/>
</dbReference>
<dbReference type="GO" id="GO:0035091">
    <property type="term" value="F:phosphatidylinositol binding"/>
    <property type="evidence" value="ECO:0007669"/>
    <property type="project" value="InterPro"/>
</dbReference>
<protein>
    <recommendedName>
        <fullName evidence="1">PX domain-containing protein</fullName>
    </recommendedName>
</protein>
<dbReference type="InterPro" id="IPR001683">
    <property type="entry name" value="PX_dom"/>
</dbReference>
<dbReference type="InterPro" id="IPR036871">
    <property type="entry name" value="PX_dom_sf"/>
</dbReference>
<reference evidence="2 3" key="1">
    <citation type="journal article" date="2014" name="Genome Biol. Evol.">
        <title>The secreted proteins of Achlya hypogyna and Thraustotheca clavata identify the ancestral oomycete secretome and reveal gene acquisitions by horizontal gene transfer.</title>
        <authorList>
            <person name="Misner I."/>
            <person name="Blouin N."/>
            <person name="Leonard G."/>
            <person name="Richards T.A."/>
            <person name="Lane C.E."/>
        </authorList>
    </citation>
    <scope>NUCLEOTIDE SEQUENCE [LARGE SCALE GENOMIC DNA]</scope>
    <source>
        <strain evidence="2 3">ATCC 48635</strain>
    </source>
</reference>
<dbReference type="Proteomes" id="UP000243579">
    <property type="component" value="Unassembled WGS sequence"/>
</dbReference>
<feature type="domain" description="PX" evidence="1">
    <location>
        <begin position="17"/>
        <end position="172"/>
    </location>
</feature>
<evidence type="ECO:0000313" key="2">
    <source>
        <dbReference type="EMBL" id="OQR91755.1"/>
    </source>
</evidence>
<accession>A0A1V9Z181</accession>